<dbReference type="EMBL" id="CAJFDH010000005">
    <property type="protein sequence ID" value="CAD5226047.1"/>
    <property type="molecule type" value="Genomic_DNA"/>
</dbReference>
<evidence type="ECO:0000313" key="5">
    <source>
        <dbReference type="EMBL" id="CAD5226047.1"/>
    </source>
</evidence>
<dbReference type="Pfam" id="PF05903">
    <property type="entry name" value="Peptidase_C97"/>
    <property type="match status" value="1"/>
</dbReference>
<comment type="similarity">
    <text evidence="1">Belongs to the DeSI family.</text>
</comment>
<dbReference type="GO" id="GO:0101005">
    <property type="term" value="F:deubiquitinase activity"/>
    <property type="evidence" value="ECO:0007669"/>
    <property type="project" value="TreeGrafter"/>
</dbReference>
<evidence type="ECO:0000256" key="2">
    <source>
        <dbReference type="ARBA" id="ARBA00022670"/>
    </source>
</evidence>
<name>A0A811L9Q5_9BILA</name>
<dbReference type="OrthoDB" id="412286at2759"/>
<dbReference type="SMART" id="SM01179">
    <property type="entry name" value="DUF862"/>
    <property type="match status" value="1"/>
</dbReference>
<evidence type="ECO:0000259" key="4">
    <source>
        <dbReference type="PROSITE" id="PS51858"/>
    </source>
</evidence>
<dbReference type="EMBL" id="CAJFCW020000005">
    <property type="protein sequence ID" value="CAG9121672.1"/>
    <property type="molecule type" value="Genomic_DNA"/>
</dbReference>
<feature type="domain" description="PPPDE" evidence="4">
    <location>
        <begin position="1"/>
        <end position="131"/>
    </location>
</feature>
<organism evidence="5 6">
    <name type="scientific">Bursaphelenchus okinawaensis</name>
    <dbReference type="NCBI Taxonomy" id="465554"/>
    <lineage>
        <taxon>Eukaryota</taxon>
        <taxon>Metazoa</taxon>
        <taxon>Ecdysozoa</taxon>
        <taxon>Nematoda</taxon>
        <taxon>Chromadorea</taxon>
        <taxon>Rhabditida</taxon>
        <taxon>Tylenchina</taxon>
        <taxon>Tylenchomorpha</taxon>
        <taxon>Aphelenchoidea</taxon>
        <taxon>Aphelenchoididae</taxon>
        <taxon>Bursaphelenchus</taxon>
    </lineage>
</organism>
<comment type="caution">
    <text evidence="5">The sequence shown here is derived from an EMBL/GenBank/DDBJ whole genome shotgun (WGS) entry which is preliminary data.</text>
</comment>
<reference evidence="5" key="1">
    <citation type="submission" date="2020-09" db="EMBL/GenBank/DDBJ databases">
        <authorList>
            <person name="Kikuchi T."/>
        </authorList>
    </citation>
    <scope>NUCLEOTIDE SEQUENCE</scope>
    <source>
        <strain evidence="5">SH1</strain>
    </source>
</reference>
<dbReference type="AlphaFoldDB" id="A0A811L9Q5"/>
<keyword evidence="3" id="KW-0378">Hydrolase</keyword>
<proteinExistence type="inferred from homology"/>
<dbReference type="InterPro" id="IPR008580">
    <property type="entry name" value="PPPDE_dom"/>
</dbReference>
<dbReference type="InterPro" id="IPR042266">
    <property type="entry name" value="PPPDE_sf"/>
</dbReference>
<dbReference type="Proteomes" id="UP000783686">
    <property type="component" value="Unassembled WGS sequence"/>
</dbReference>
<evidence type="ECO:0000256" key="3">
    <source>
        <dbReference type="ARBA" id="ARBA00022801"/>
    </source>
</evidence>
<keyword evidence="6" id="KW-1185">Reference proteome</keyword>
<evidence type="ECO:0000256" key="1">
    <source>
        <dbReference type="ARBA" id="ARBA00008140"/>
    </source>
</evidence>
<dbReference type="Gene3D" id="3.90.1720.30">
    <property type="entry name" value="PPPDE domains"/>
    <property type="match status" value="1"/>
</dbReference>
<accession>A0A811L9Q5</accession>
<dbReference type="PANTHER" id="PTHR12378">
    <property type="entry name" value="DESUMOYLATING ISOPEPTIDASE"/>
    <property type="match status" value="1"/>
</dbReference>
<keyword evidence="2" id="KW-0645">Protease</keyword>
<dbReference type="Proteomes" id="UP000614601">
    <property type="component" value="Unassembled WGS sequence"/>
</dbReference>
<dbReference type="PANTHER" id="PTHR12378:SF80">
    <property type="entry name" value="IP06716P-RELATED"/>
    <property type="match status" value="1"/>
</dbReference>
<sequence length="227" mass="25956">MTTLRLLDLGFFTLELKCMVEYTYGEHQFPFSGIFTNQPQYAEELGENFKFRESIVVGETDLTEKAVEKLVKSWGEEFRGDRYHLITKNCNHFTANFARELTGKDAPGWVNRLANVSNSISFLDKMLPMEWLTPMALADTLDRETNDKKTLNYPVEKAEEAIFECGSLNSKRKISIDQSPTNPGTRRSFFVFLLFSKHIIFTPPGGPAVLWTLPCSRPYCILSFTVP</sequence>
<dbReference type="GO" id="GO:0006508">
    <property type="term" value="P:proteolysis"/>
    <property type="evidence" value="ECO:0007669"/>
    <property type="project" value="UniProtKB-KW"/>
</dbReference>
<dbReference type="GO" id="GO:0016579">
    <property type="term" value="P:protein deubiquitination"/>
    <property type="evidence" value="ECO:0007669"/>
    <property type="project" value="TreeGrafter"/>
</dbReference>
<gene>
    <name evidence="5" type="ORF">BOKJ2_LOCUS11882</name>
</gene>
<evidence type="ECO:0000313" key="6">
    <source>
        <dbReference type="Proteomes" id="UP000614601"/>
    </source>
</evidence>
<protein>
    <recommendedName>
        <fullName evidence="4">PPPDE domain-containing protein</fullName>
    </recommendedName>
</protein>
<dbReference type="PROSITE" id="PS51858">
    <property type="entry name" value="PPPDE"/>
    <property type="match status" value="1"/>
</dbReference>